<feature type="compositionally biased region" description="Low complexity" evidence="1">
    <location>
        <begin position="101"/>
        <end position="110"/>
    </location>
</feature>
<organism evidence="2">
    <name type="scientific">Mytilinidion resinicola</name>
    <dbReference type="NCBI Taxonomy" id="574789"/>
    <lineage>
        <taxon>Eukaryota</taxon>
        <taxon>Fungi</taxon>
        <taxon>Dikarya</taxon>
        <taxon>Ascomycota</taxon>
        <taxon>Pezizomycotina</taxon>
        <taxon>Dothideomycetes</taxon>
        <taxon>Pleosporomycetidae</taxon>
        <taxon>Mytilinidiales</taxon>
        <taxon>Mytilinidiaceae</taxon>
        <taxon>Mytilinidion</taxon>
    </lineage>
</organism>
<dbReference type="AlphaFoldDB" id="A0A6A6Z690"/>
<feature type="compositionally biased region" description="Basic and acidic residues" evidence="1">
    <location>
        <begin position="52"/>
        <end position="65"/>
    </location>
</feature>
<name>A0A6A6Z690_9PEZI</name>
<feature type="compositionally biased region" description="Low complexity" evidence="1">
    <location>
        <begin position="66"/>
        <end position="80"/>
    </location>
</feature>
<feature type="compositionally biased region" description="Low complexity" evidence="1">
    <location>
        <begin position="535"/>
        <end position="544"/>
    </location>
</feature>
<feature type="region of interest" description="Disordered" evidence="1">
    <location>
        <begin position="522"/>
        <end position="562"/>
    </location>
</feature>
<evidence type="ECO:0000313" key="2">
    <source>
        <dbReference type="EMBL" id="KAF2815745.1"/>
    </source>
</evidence>
<dbReference type="GeneID" id="54464152"/>
<feature type="compositionally biased region" description="Pro residues" evidence="1">
    <location>
        <begin position="255"/>
        <end position="268"/>
    </location>
</feature>
<reference evidence="4" key="2">
    <citation type="submission" date="2020-04" db="EMBL/GenBank/DDBJ databases">
        <authorList>
            <consortium name="NCBI Genome Project"/>
        </authorList>
    </citation>
    <scope>NUCLEOTIDE SEQUENCE</scope>
    <source>
        <strain evidence="4">CBS 304.34</strain>
    </source>
</reference>
<feature type="region of interest" description="Disordered" evidence="1">
    <location>
        <begin position="1"/>
        <end position="291"/>
    </location>
</feature>
<gene>
    <name evidence="2 4" type="ORF">BDZ99DRAFT_493723</name>
</gene>
<accession>A0A6A6Z690</accession>
<evidence type="ECO:0000313" key="3">
    <source>
        <dbReference type="Proteomes" id="UP000504636"/>
    </source>
</evidence>
<reference evidence="4" key="3">
    <citation type="submission" date="2025-04" db="UniProtKB">
        <authorList>
            <consortium name="RefSeq"/>
        </authorList>
    </citation>
    <scope>IDENTIFICATION</scope>
    <source>
        <strain evidence="4">CBS 304.34</strain>
    </source>
</reference>
<dbReference type="EMBL" id="MU003693">
    <property type="protein sequence ID" value="KAF2815745.1"/>
    <property type="molecule type" value="Genomic_DNA"/>
</dbReference>
<sequence>MARRQRPTQRNEPQRKLPPRRVKRGTENAPNESDTYRRGSDLPDPNAIARAINKENRERKKREAAEANANTAARQQQPQASLTSQTNTHEDPPSPIPTSNPPSRRSTRQSQTERRSSHRSQRSNTSQRSRGRSGGQLLEPTQNDGTRPEVTHQPIEGPTRPSPKPLPRSSPRFAIQSSSQRSPPRSPLRPSRSPIQRRSNAGRPSSRRQDPTPPVSQPTQQDIDQPQAGLPQNSRADGLFTRQQIDEFGANWGPNPEPGRPIPQPPNRDNPALPDAAAERQWRAGIRPGRRAINDIFNTYIPWPRAPLQIQRPVPLLQPGANDNPDDGELRDSATLRRGRPGSGAQAERLPSQHDPNDELDEGRPQPGVQYFRGYREEGIDPPSAYNRDDELDEDDDVQAQARHGSRGGGLRRAGLAGQGRAERESPGRGDAGGNASRGRGSAGRCRGTDRRPSHPPPSSGGNSRTPSPTSAEIETRGYRYRPHGMGIQPLLEYQEHQRALAAQGFAPQGRQALRGIFAAGAQRQDEADEDADNGQRPQNQNPRRNQRAKPWEAHGNAQADEGIQQQLRREQGDNVDHGANDQEQGMRLVIKPRLRRVISGLVAGAVENFILGIEGLERSEVVGLMVNRWVVNRVDELWPTAERNINTTYRQDPDNADVGMWFWREDKRGPVDEIQYTGIDDDRR</sequence>
<reference evidence="2 4" key="1">
    <citation type="journal article" date="2020" name="Stud. Mycol.">
        <title>101 Dothideomycetes genomes: a test case for predicting lifestyles and emergence of pathogens.</title>
        <authorList>
            <person name="Haridas S."/>
            <person name="Albert R."/>
            <person name="Binder M."/>
            <person name="Bloem J."/>
            <person name="Labutti K."/>
            <person name="Salamov A."/>
            <person name="Andreopoulos B."/>
            <person name="Baker S."/>
            <person name="Barry K."/>
            <person name="Bills G."/>
            <person name="Bluhm B."/>
            <person name="Cannon C."/>
            <person name="Castanera R."/>
            <person name="Culley D."/>
            <person name="Daum C."/>
            <person name="Ezra D."/>
            <person name="Gonzalez J."/>
            <person name="Henrissat B."/>
            <person name="Kuo A."/>
            <person name="Liang C."/>
            <person name="Lipzen A."/>
            <person name="Lutzoni F."/>
            <person name="Magnuson J."/>
            <person name="Mondo S."/>
            <person name="Nolan M."/>
            <person name="Ohm R."/>
            <person name="Pangilinan J."/>
            <person name="Park H.-J."/>
            <person name="Ramirez L."/>
            <person name="Alfaro M."/>
            <person name="Sun H."/>
            <person name="Tritt A."/>
            <person name="Yoshinaga Y."/>
            <person name="Zwiers L.-H."/>
            <person name="Turgeon B."/>
            <person name="Goodwin S."/>
            <person name="Spatafora J."/>
            <person name="Crous P."/>
            <person name="Grigoriev I."/>
        </authorList>
    </citation>
    <scope>NUCLEOTIDE SEQUENCE</scope>
    <source>
        <strain evidence="2 4">CBS 304.34</strain>
    </source>
</reference>
<protein>
    <submittedName>
        <fullName evidence="2 4">Uncharacterized protein</fullName>
    </submittedName>
</protein>
<dbReference type="RefSeq" id="XP_033582709.1">
    <property type="nucleotide sequence ID" value="XM_033723259.1"/>
</dbReference>
<feature type="compositionally biased region" description="Low complexity" evidence="1">
    <location>
        <begin position="169"/>
        <end position="199"/>
    </location>
</feature>
<feature type="compositionally biased region" description="Low complexity" evidence="1">
    <location>
        <begin position="434"/>
        <end position="446"/>
    </location>
</feature>
<feature type="region of interest" description="Disordered" evidence="1">
    <location>
        <begin position="312"/>
        <end position="484"/>
    </location>
</feature>
<proteinExistence type="predicted"/>
<keyword evidence="3" id="KW-1185">Reference proteome</keyword>
<evidence type="ECO:0000256" key="1">
    <source>
        <dbReference type="SAM" id="MobiDB-lite"/>
    </source>
</evidence>
<feature type="compositionally biased region" description="Polar residues" evidence="1">
    <location>
        <begin position="217"/>
        <end position="235"/>
    </location>
</feature>
<evidence type="ECO:0000313" key="4">
    <source>
        <dbReference type="RefSeq" id="XP_033582709.1"/>
    </source>
</evidence>
<dbReference type="Proteomes" id="UP000504636">
    <property type="component" value="Unplaced"/>
</dbReference>